<accession>J0D379</accession>
<organism evidence="1 2">
    <name type="scientific">Auricularia subglabra (strain TFB-10046 / SS5)</name>
    <name type="common">White-rot fungus</name>
    <name type="synonym">Auricularia delicata (strain TFB10046)</name>
    <dbReference type="NCBI Taxonomy" id="717982"/>
    <lineage>
        <taxon>Eukaryota</taxon>
        <taxon>Fungi</taxon>
        <taxon>Dikarya</taxon>
        <taxon>Basidiomycota</taxon>
        <taxon>Agaricomycotina</taxon>
        <taxon>Agaricomycetes</taxon>
        <taxon>Auriculariales</taxon>
        <taxon>Auriculariaceae</taxon>
        <taxon>Auricularia</taxon>
    </lineage>
</organism>
<dbReference type="EMBL" id="JH688425">
    <property type="protein sequence ID" value="EJD33122.1"/>
    <property type="molecule type" value="Genomic_DNA"/>
</dbReference>
<proteinExistence type="predicted"/>
<evidence type="ECO:0000313" key="1">
    <source>
        <dbReference type="EMBL" id="EJD33122.1"/>
    </source>
</evidence>
<reference evidence="2" key="1">
    <citation type="journal article" date="2012" name="Science">
        <title>The Paleozoic origin of enzymatic lignin decomposition reconstructed from 31 fungal genomes.</title>
        <authorList>
            <person name="Floudas D."/>
            <person name="Binder M."/>
            <person name="Riley R."/>
            <person name="Barry K."/>
            <person name="Blanchette R.A."/>
            <person name="Henrissat B."/>
            <person name="Martinez A.T."/>
            <person name="Otillar R."/>
            <person name="Spatafora J.W."/>
            <person name="Yadav J.S."/>
            <person name="Aerts A."/>
            <person name="Benoit I."/>
            <person name="Boyd A."/>
            <person name="Carlson A."/>
            <person name="Copeland A."/>
            <person name="Coutinho P.M."/>
            <person name="de Vries R.P."/>
            <person name="Ferreira P."/>
            <person name="Findley K."/>
            <person name="Foster B."/>
            <person name="Gaskell J."/>
            <person name="Glotzer D."/>
            <person name="Gorecki P."/>
            <person name="Heitman J."/>
            <person name="Hesse C."/>
            <person name="Hori C."/>
            <person name="Igarashi K."/>
            <person name="Jurgens J.A."/>
            <person name="Kallen N."/>
            <person name="Kersten P."/>
            <person name="Kohler A."/>
            <person name="Kuees U."/>
            <person name="Kumar T.K.A."/>
            <person name="Kuo A."/>
            <person name="LaButti K."/>
            <person name="Larrondo L.F."/>
            <person name="Lindquist E."/>
            <person name="Ling A."/>
            <person name="Lombard V."/>
            <person name="Lucas S."/>
            <person name="Lundell T."/>
            <person name="Martin R."/>
            <person name="McLaughlin D.J."/>
            <person name="Morgenstern I."/>
            <person name="Morin E."/>
            <person name="Murat C."/>
            <person name="Nagy L.G."/>
            <person name="Nolan M."/>
            <person name="Ohm R.A."/>
            <person name="Patyshakuliyeva A."/>
            <person name="Rokas A."/>
            <person name="Ruiz-Duenas F.J."/>
            <person name="Sabat G."/>
            <person name="Salamov A."/>
            <person name="Samejima M."/>
            <person name="Schmutz J."/>
            <person name="Slot J.C."/>
            <person name="St John F."/>
            <person name="Stenlid J."/>
            <person name="Sun H."/>
            <person name="Sun S."/>
            <person name="Syed K."/>
            <person name="Tsang A."/>
            <person name="Wiebenga A."/>
            <person name="Young D."/>
            <person name="Pisabarro A."/>
            <person name="Eastwood D.C."/>
            <person name="Martin F."/>
            <person name="Cullen D."/>
            <person name="Grigoriev I.V."/>
            <person name="Hibbett D.S."/>
        </authorList>
    </citation>
    <scope>NUCLEOTIDE SEQUENCE [LARGE SCALE GENOMIC DNA]</scope>
    <source>
        <strain evidence="2">TFB10046</strain>
    </source>
</reference>
<dbReference type="InParanoid" id="J0D379"/>
<name>J0D379_AURST</name>
<sequence>MWDADLNHPYNARVVRLLGDRYYARYPSCTFELEEVEDAIEGHLSYLKGLRRTAISPPSVATTQNKTLRDNAAGRQNQKSSARVAFIINEGLAAHFWVLGRDRQLRPATQKDIEFLFSTDCTSSDERDPTFAVESVFRVRRLAWRDSYVSRCVELIDQCIQMRSAGSAGSNPRKRIVGDEEARYPPRHLPENWLTRRFLDGLSDVEVLALDVRARVEVDWPAVFLQLQAMVDVFRKQLDGKIRPIA</sequence>
<dbReference type="Proteomes" id="UP000006514">
    <property type="component" value="Unassembled WGS sequence"/>
</dbReference>
<dbReference type="AlphaFoldDB" id="J0D379"/>
<keyword evidence="2" id="KW-1185">Reference proteome</keyword>
<gene>
    <name evidence="1" type="ORF">AURDEDRAFT_177797</name>
</gene>
<dbReference type="KEGG" id="adl:AURDEDRAFT_177797"/>
<protein>
    <submittedName>
        <fullName evidence="1">Uncharacterized protein</fullName>
    </submittedName>
</protein>
<evidence type="ECO:0000313" key="2">
    <source>
        <dbReference type="Proteomes" id="UP000006514"/>
    </source>
</evidence>